<dbReference type="Gene3D" id="3.30.70.3270">
    <property type="match status" value="1"/>
</dbReference>
<evidence type="ECO:0000256" key="5">
    <source>
        <dbReference type="ARBA" id="ARBA00023014"/>
    </source>
</evidence>
<evidence type="ECO:0000256" key="2">
    <source>
        <dbReference type="ARBA" id="ARBA00022723"/>
    </source>
</evidence>
<dbReference type="PROSITE" id="PS00198">
    <property type="entry name" value="4FE4S_FER_1"/>
    <property type="match status" value="1"/>
</dbReference>
<keyword evidence="5" id="KW-0411">Iron-sulfur</keyword>
<dbReference type="InterPro" id="IPR045220">
    <property type="entry name" value="FRHB/FDHB/HCAR-like"/>
</dbReference>
<keyword evidence="8" id="KW-1185">Reference proteome</keyword>
<comment type="cofactor">
    <cofactor evidence="1">
        <name>FAD</name>
        <dbReference type="ChEBI" id="CHEBI:57692"/>
    </cofactor>
</comment>
<evidence type="ECO:0000313" key="7">
    <source>
        <dbReference type="EMBL" id="MDN7012744.1"/>
    </source>
</evidence>
<dbReference type="InterPro" id="IPR007525">
    <property type="entry name" value="FrhB_FdhB_C"/>
</dbReference>
<dbReference type="Pfam" id="PF04432">
    <property type="entry name" value="FrhB_FdhB_C"/>
    <property type="match status" value="1"/>
</dbReference>
<dbReference type="PROSITE" id="PS51379">
    <property type="entry name" value="4FE4S_FER_2"/>
    <property type="match status" value="2"/>
</dbReference>
<dbReference type="PANTHER" id="PTHR31332:SF6">
    <property type="entry name" value="FORMATE DEHYDROGENASE SUBUNIT BETA"/>
    <property type="match status" value="1"/>
</dbReference>
<dbReference type="InterPro" id="IPR007516">
    <property type="entry name" value="Co_F420_Hydgase/DH_bsu_N"/>
</dbReference>
<proteinExistence type="predicted"/>
<dbReference type="PANTHER" id="PTHR31332">
    <property type="entry name" value="7-HYDROXYMETHYL CHLOROPHYLL A REDUCTASE, CHLOROPLASTIC"/>
    <property type="match status" value="1"/>
</dbReference>
<gene>
    <name evidence="7" type="ORF">FGW20_06760</name>
</gene>
<dbReference type="Gene3D" id="3.10.450.750">
    <property type="match status" value="1"/>
</dbReference>
<dbReference type="RefSeq" id="WP_301677329.1">
    <property type="nucleotide sequence ID" value="NZ_VCYI01000007.1"/>
</dbReference>
<keyword evidence="4" id="KW-0408">Iron</keyword>
<accession>A0ABT8M132</accession>
<dbReference type="SUPFAM" id="SSF46548">
    <property type="entry name" value="alpha-helical ferredoxin"/>
    <property type="match status" value="1"/>
</dbReference>
<keyword evidence="3" id="KW-0560">Oxidoreductase</keyword>
<feature type="domain" description="4Fe-4S ferredoxin-type" evidence="6">
    <location>
        <begin position="334"/>
        <end position="363"/>
    </location>
</feature>
<protein>
    <submittedName>
        <fullName evidence="7">Formate dehydrogenase</fullName>
    </submittedName>
</protein>
<feature type="domain" description="4Fe-4S ferredoxin-type" evidence="6">
    <location>
        <begin position="284"/>
        <end position="315"/>
    </location>
</feature>
<reference evidence="7" key="1">
    <citation type="submission" date="2019-05" db="EMBL/GenBank/DDBJ databases">
        <title>Isolation and characterization of methanogens from the cold seep sediment at Four-Way Closure Ridge.</title>
        <authorList>
            <person name="You Y.-T."/>
            <person name="Chen S.-C."/>
            <person name="Zhang W.-L."/>
            <person name="Lai M.-C."/>
        </authorList>
    </citation>
    <scope>NUCLEOTIDE SEQUENCE</scope>
    <source>
        <strain evidence="7">FWC-SCC3</strain>
    </source>
</reference>
<name>A0ABT8M132_9EURY</name>
<organism evidence="7 8">
    <name type="scientific">Methanoculleus methanifontis</name>
    <dbReference type="NCBI Taxonomy" id="2584086"/>
    <lineage>
        <taxon>Archaea</taxon>
        <taxon>Methanobacteriati</taxon>
        <taxon>Methanobacteriota</taxon>
        <taxon>Stenosarchaea group</taxon>
        <taxon>Methanomicrobia</taxon>
        <taxon>Methanomicrobiales</taxon>
        <taxon>Methanomicrobiaceae</taxon>
        <taxon>Methanoculleus</taxon>
    </lineage>
</organism>
<comment type="caution">
    <text evidence="7">The sequence shown here is derived from an EMBL/GenBank/DDBJ whole genome shotgun (WGS) entry which is preliminary data.</text>
</comment>
<evidence type="ECO:0000256" key="4">
    <source>
        <dbReference type="ARBA" id="ARBA00023004"/>
    </source>
</evidence>
<dbReference type="InterPro" id="IPR017896">
    <property type="entry name" value="4Fe4S_Fe-S-bd"/>
</dbReference>
<dbReference type="EMBL" id="VCYI01000007">
    <property type="protein sequence ID" value="MDN7012744.1"/>
    <property type="molecule type" value="Genomic_DNA"/>
</dbReference>
<evidence type="ECO:0000259" key="6">
    <source>
        <dbReference type="PROSITE" id="PS51379"/>
    </source>
</evidence>
<evidence type="ECO:0000256" key="1">
    <source>
        <dbReference type="ARBA" id="ARBA00001974"/>
    </source>
</evidence>
<dbReference type="Pfam" id="PF04422">
    <property type="entry name" value="FrhB_FdhB_N"/>
    <property type="match status" value="1"/>
</dbReference>
<sequence>MAAKGDMVYAWAADAACQERGECGGAVTALLTHALESGMVDAVFAIKKGQDIYDAVPTLITDPAEIAETAGSLHCGTLLLSKLVKKYLEGAENMRIAVPVKGCDAMGLYELAKRNQVNLDNILMIGLNCGGSVSPVLARKMIAEKFEVDPDDVVKEEIDKGQFIIVTKDGQHKGISMDELEEEGYGRRSNCRRCKMKVPRQADLACGNWGVIGDKAGNATFVEVCSEKGANLLDAAIKAGELKTEAANPKGIEIRGKVENAMLKLGDKWRAKDFEALGEGKERLKTIMDATSRCIKCYACIENCPICYCVECSTKKAYLVEPGQVPPPFMFHLIRYAHISDSCINCGQCEENCAMDIPNALFMHALQVDLQEMFGHTPGVDMELPVLAMVEEQTERKRLSDTGSDQIFNIFE</sequence>
<keyword evidence="2" id="KW-0479">Metal-binding</keyword>
<dbReference type="Proteomes" id="UP001168423">
    <property type="component" value="Unassembled WGS sequence"/>
</dbReference>
<evidence type="ECO:0000313" key="8">
    <source>
        <dbReference type="Proteomes" id="UP001168423"/>
    </source>
</evidence>
<dbReference type="InterPro" id="IPR017900">
    <property type="entry name" value="4Fe4S_Fe_S_CS"/>
</dbReference>
<evidence type="ECO:0000256" key="3">
    <source>
        <dbReference type="ARBA" id="ARBA00023002"/>
    </source>
</evidence>